<evidence type="ECO:0000256" key="1">
    <source>
        <dbReference type="SAM" id="Phobius"/>
    </source>
</evidence>
<keyword evidence="1" id="KW-1133">Transmembrane helix</keyword>
<dbReference type="EMBL" id="JAJFAZ020000002">
    <property type="protein sequence ID" value="KAI5344885.1"/>
    <property type="molecule type" value="Genomic_DNA"/>
</dbReference>
<gene>
    <name evidence="2" type="ORF">L3X38_012762</name>
</gene>
<comment type="caution">
    <text evidence="2">The sequence shown here is derived from an EMBL/GenBank/DDBJ whole genome shotgun (WGS) entry which is preliminary data.</text>
</comment>
<name>A0AAD4WJY4_PRUDU</name>
<sequence>MRRPNVRALEQFLYPDSAYICEYFLFIDKLVDTVEDVNLLIESGVLVNKIGCNETVANLINKLCVQITDDVSCYGGVCGQLNKHYGISFWNRHVAILKGVYLKDLWTGSSTILGLFVLVFSIIGTMKSLEHNLI</sequence>
<protein>
    <submittedName>
        <fullName evidence="2">Uncharacterized protein</fullName>
    </submittedName>
</protein>
<proteinExistence type="predicted"/>
<dbReference type="Pfam" id="PF03140">
    <property type="entry name" value="DUF247"/>
    <property type="match status" value="1"/>
</dbReference>
<keyword evidence="3" id="KW-1185">Reference proteome</keyword>
<evidence type="ECO:0000313" key="2">
    <source>
        <dbReference type="EMBL" id="KAI5344885.1"/>
    </source>
</evidence>
<keyword evidence="1" id="KW-0472">Membrane</keyword>
<dbReference type="Proteomes" id="UP001054821">
    <property type="component" value="Chromosome 2"/>
</dbReference>
<evidence type="ECO:0000313" key="3">
    <source>
        <dbReference type="Proteomes" id="UP001054821"/>
    </source>
</evidence>
<dbReference type="AlphaFoldDB" id="A0AAD4WJY4"/>
<dbReference type="InterPro" id="IPR004158">
    <property type="entry name" value="DUF247_pln"/>
</dbReference>
<keyword evidence="1" id="KW-0812">Transmembrane</keyword>
<dbReference type="PANTHER" id="PTHR31170:SF9">
    <property type="entry name" value="PROTEIN, PUTATIVE (DUF247)-RELATED"/>
    <property type="match status" value="1"/>
</dbReference>
<feature type="transmembrane region" description="Helical" evidence="1">
    <location>
        <begin position="105"/>
        <end position="126"/>
    </location>
</feature>
<reference evidence="2 3" key="1">
    <citation type="journal article" date="2022" name="G3 (Bethesda)">
        <title>Whole-genome sequence and methylome profiling of the almond [Prunus dulcis (Mill.) D.A. Webb] cultivar 'Nonpareil'.</title>
        <authorList>
            <person name="D'Amico-Willman K.M."/>
            <person name="Ouma W.Z."/>
            <person name="Meulia T."/>
            <person name="Sideli G.M."/>
            <person name="Gradziel T.M."/>
            <person name="Fresnedo-Ramirez J."/>
        </authorList>
    </citation>
    <scope>NUCLEOTIDE SEQUENCE [LARGE SCALE GENOMIC DNA]</scope>
    <source>
        <strain evidence="2">Clone GOH B32 T37-40</strain>
    </source>
</reference>
<dbReference type="PANTHER" id="PTHR31170">
    <property type="entry name" value="BNAC04G53230D PROTEIN"/>
    <property type="match status" value="1"/>
</dbReference>
<accession>A0AAD4WJY4</accession>
<organism evidence="2 3">
    <name type="scientific">Prunus dulcis</name>
    <name type="common">Almond</name>
    <name type="synonym">Amygdalus dulcis</name>
    <dbReference type="NCBI Taxonomy" id="3755"/>
    <lineage>
        <taxon>Eukaryota</taxon>
        <taxon>Viridiplantae</taxon>
        <taxon>Streptophyta</taxon>
        <taxon>Embryophyta</taxon>
        <taxon>Tracheophyta</taxon>
        <taxon>Spermatophyta</taxon>
        <taxon>Magnoliopsida</taxon>
        <taxon>eudicotyledons</taxon>
        <taxon>Gunneridae</taxon>
        <taxon>Pentapetalae</taxon>
        <taxon>rosids</taxon>
        <taxon>fabids</taxon>
        <taxon>Rosales</taxon>
        <taxon>Rosaceae</taxon>
        <taxon>Amygdaloideae</taxon>
        <taxon>Amygdaleae</taxon>
        <taxon>Prunus</taxon>
    </lineage>
</organism>